<gene>
    <name evidence="2" type="ORF">CRD60_07040</name>
</gene>
<dbReference type="PANTHER" id="PTHR10458">
    <property type="entry name" value="PEPTIDE DEFORMYLASE"/>
    <property type="match status" value="1"/>
</dbReference>
<evidence type="ECO:0000313" key="2">
    <source>
        <dbReference type="EMBL" id="RBP97374.1"/>
    </source>
</evidence>
<keyword evidence="3" id="KW-1185">Reference proteome</keyword>
<dbReference type="Proteomes" id="UP000252530">
    <property type="component" value="Unassembled WGS sequence"/>
</dbReference>
<dbReference type="GO" id="GO:0042586">
    <property type="term" value="F:peptide deformylase activity"/>
    <property type="evidence" value="ECO:0007669"/>
    <property type="project" value="UniProtKB-EC"/>
</dbReference>
<dbReference type="NCBIfam" id="NF006670">
    <property type="entry name" value="PRK09218.1"/>
    <property type="match status" value="1"/>
</dbReference>
<dbReference type="PIRSF" id="PIRSF004749">
    <property type="entry name" value="Pep_def"/>
    <property type="match status" value="1"/>
</dbReference>
<dbReference type="EC" id="3.5.1.88" evidence="2"/>
<comment type="similarity">
    <text evidence="1">Belongs to the polypeptide deformylase family.</text>
</comment>
<sequence length="138" mass="15668">MEQAIMRSRAFLSRVSKEAKPEDVQVAQDLKDTLVAHEENCAGLAANMIGESKRIIVFKDELTGGLATMFNPSIIEKDGPYETEEGCLSLDGARHTTRYQRIRVTYQDHRFRERTATFIGWTAQIIQHEIDHCMGVLI</sequence>
<dbReference type="AlphaFoldDB" id="A0A366K6T9"/>
<name>A0A366K6T9_9BIFI</name>
<dbReference type="InterPro" id="IPR036821">
    <property type="entry name" value="Peptide_deformylase_sf"/>
</dbReference>
<keyword evidence="2" id="KW-0378">Hydrolase</keyword>
<accession>A0A366K6T9</accession>
<protein>
    <submittedName>
        <fullName evidence="2">Peptide deformylase</fullName>
        <ecNumber evidence="2">3.5.1.88</ecNumber>
    </submittedName>
</protein>
<dbReference type="EMBL" id="PDCG01000007">
    <property type="protein sequence ID" value="RBP97374.1"/>
    <property type="molecule type" value="Genomic_DNA"/>
</dbReference>
<reference evidence="2 3" key="1">
    <citation type="submission" date="2017-10" db="EMBL/GenBank/DDBJ databases">
        <title>Bifidobacterium xylocopum sp. nov. and Bifidobacterium aemilianum sp. nov., from the carpenter bee (Xylocopa violacea) digestive tract.</title>
        <authorList>
            <person name="Alberoni D."/>
            <person name="Baffoni L."/>
            <person name="Di Gioia D."/>
            <person name="Gaggia F."/>
            <person name="Biavati B."/>
        </authorList>
    </citation>
    <scope>NUCLEOTIDE SEQUENCE [LARGE SCALE GENOMIC DNA]</scope>
    <source>
        <strain evidence="2 3">XV10</strain>
    </source>
</reference>
<dbReference type="OrthoDB" id="9804313at2"/>
<dbReference type="PANTHER" id="PTHR10458:SF22">
    <property type="entry name" value="PEPTIDE DEFORMYLASE"/>
    <property type="match status" value="1"/>
</dbReference>
<dbReference type="RefSeq" id="WP_113860584.1">
    <property type="nucleotide sequence ID" value="NZ_PDCG01000007.1"/>
</dbReference>
<dbReference type="InterPro" id="IPR023635">
    <property type="entry name" value="Peptide_deformylase"/>
</dbReference>
<dbReference type="Pfam" id="PF01327">
    <property type="entry name" value="Pep_deformylase"/>
    <property type="match status" value="1"/>
</dbReference>
<evidence type="ECO:0000256" key="1">
    <source>
        <dbReference type="ARBA" id="ARBA00010759"/>
    </source>
</evidence>
<proteinExistence type="inferred from homology"/>
<dbReference type="Gene3D" id="3.90.45.10">
    <property type="entry name" value="Peptide deformylase"/>
    <property type="match status" value="1"/>
</dbReference>
<organism evidence="2 3">
    <name type="scientific">Bifidobacterium aemilianum</name>
    <dbReference type="NCBI Taxonomy" id="2493120"/>
    <lineage>
        <taxon>Bacteria</taxon>
        <taxon>Bacillati</taxon>
        <taxon>Actinomycetota</taxon>
        <taxon>Actinomycetes</taxon>
        <taxon>Bifidobacteriales</taxon>
        <taxon>Bifidobacteriaceae</taxon>
        <taxon>Bifidobacterium</taxon>
    </lineage>
</organism>
<dbReference type="CDD" id="cd00487">
    <property type="entry name" value="Pep_deformylase"/>
    <property type="match status" value="1"/>
</dbReference>
<comment type="caution">
    <text evidence="2">The sequence shown here is derived from an EMBL/GenBank/DDBJ whole genome shotgun (WGS) entry which is preliminary data.</text>
</comment>
<dbReference type="SUPFAM" id="SSF56420">
    <property type="entry name" value="Peptide deformylase"/>
    <property type="match status" value="1"/>
</dbReference>
<dbReference type="PRINTS" id="PR01576">
    <property type="entry name" value="PDEFORMYLASE"/>
</dbReference>
<evidence type="ECO:0000313" key="3">
    <source>
        <dbReference type="Proteomes" id="UP000252530"/>
    </source>
</evidence>